<reference evidence="3 4" key="1">
    <citation type="journal article" date="2016" name="Fungal Biol.">
        <title>The genome of Xylona heveae provides a window into fungal endophytism.</title>
        <authorList>
            <person name="Gazis R."/>
            <person name="Kuo A."/>
            <person name="Riley R."/>
            <person name="LaButti K."/>
            <person name="Lipzen A."/>
            <person name="Lin J."/>
            <person name="Amirebrahimi M."/>
            <person name="Hesse C.N."/>
            <person name="Spatafora J.W."/>
            <person name="Henrissat B."/>
            <person name="Hainaut M."/>
            <person name="Grigoriev I.V."/>
            <person name="Hibbett D.S."/>
        </authorList>
    </citation>
    <scope>NUCLEOTIDE SEQUENCE [LARGE SCALE GENOMIC DNA]</scope>
    <source>
        <strain evidence="3 4">TC161</strain>
    </source>
</reference>
<dbReference type="EMBL" id="KV407471">
    <property type="protein sequence ID" value="KZF18794.1"/>
    <property type="molecule type" value="Genomic_DNA"/>
</dbReference>
<accession>A0A164Z7T9</accession>
<name>A0A164Z7T9_XYLHT</name>
<dbReference type="RefSeq" id="XP_018184349.1">
    <property type="nucleotide sequence ID" value="XM_018329610.1"/>
</dbReference>
<evidence type="ECO:0000313" key="4">
    <source>
        <dbReference type="Proteomes" id="UP000076632"/>
    </source>
</evidence>
<sequence>KRKAEEDLSQSVYAKRHRDRVRTMTTMEREIEKAKNNDRHARNRAIRKLKTTKEYIEANEEKRAELEKVTTSNVMHRR</sequence>
<proteinExistence type="predicted"/>
<dbReference type="GeneID" id="28894747"/>
<evidence type="ECO:0000256" key="1">
    <source>
        <dbReference type="SAM" id="Coils"/>
    </source>
</evidence>
<organism evidence="3 4">
    <name type="scientific">Xylona heveae (strain CBS 132557 / TC161)</name>
    <dbReference type="NCBI Taxonomy" id="1328760"/>
    <lineage>
        <taxon>Eukaryota</taxon>
        <taxon>Fungi</taxon>
        <taxon>Dikarya</taxon>
        <taxon>Ascomycota</taxon>
        <taxon>Pezizomycotina</taxon>
        <taxon>Xylonomycetes</taxon>
        <taxon>Xylonales</taxon>
        <taxon>Xylonaceae</taxon>
        <taxon>Xylona</taxon>
    </lineage>
</organism>
<feature type="non-terminal residue" evidence="3">
    <location>
        <position position="1"/>
    </location>
</feature>
<dbReference type="Proteomes" id="UP000076632">
    <property type="component" value="Unassembled WGS sequence"/>
</dbReference>
<feature type="region of interest" description="Disordered" evidence="2">
    <location>
        <begin position="1"/>
        <end position="23"/>
    </location>
</feature>
<keyword evidence="1" id="KW-0175">Coiled coil</keyword>
<keyword evidence="4" id="KW-1185">Reference proteome</keyword>
<gene>
    <name evidence="3" type="ORF">L228DRAFT_197434</name>
</gene>
<feature type="coiled-coil region" evidence="1">
    <location>
        <begin position="24"/>
        <end position="69"/>
    </location>
</feature>
<evidence type="ECO:0000313" key="3">
    <source>
        <dbReference type="EMBL" id="KZF18794.1"/>
    </source>
</evidence>
<dbReference type="AlphaFoldDB" id="A0A164Z7T9"/>
<feature type="non-terminal residue" evidence="3">
    <location>
        <position position="78"/>
    </location>
</feature>
<evidence type="ECO:0000256" key="2">
    <source>
        <dbReference type="SAM" id="MobiDB-lite"/>
    </source>
</evidence>
<dbReference type="InParanoid" id="A0A164Z7T9"/>
<protein>
    <submittedName>
        <fullName evidence="3">Uncharacterized protein</fullName>
    </submittedName>
</protein>
<dbReference type="OrthoDB" id="4510914at2759"/>